<keyword evidence="6 9" id="KW-1133">Transmembrane helix</keyword>
<dbReference type="OrthoDB" id="9814020at2"/>
<reference evidence="11" key="1">
    <citation type="submission" date="2017-02" db="EMBL/GenBank/DDBJ databases">
        <authorList>
            <person name="Daims H."/>
        </authorList>
    </citation>
    <scope>NUCLEOTIDE SEQUENCE [LARGE SCALE GENOMIC DNA]</scope>
</reference>
<feature type="transmembrane region" description="Helical" evidence="9">
    <location>
        <begin position="79"/>
        <end position="97"/>
    </location>
</feature>
<evidence type="ECO:0000313" key="11">
    <source>
        <dbReference type="Proteomes" id="UP000195667"/>
    </source>
</evidence>
<feature type="transmembrane region" description="Helical" evidence="9">
    <location>
        <begin position="48"/>
        <end position="67"/>
    </location>
</feature>
<comment type="similarity">
    <text evidence="8">Belongs to the TsuA/YedE (TC 9.B.102) family.</text>
</comment>
<dbReference type="GO" id="GO:0005886">
    <property type="term" value="C:plasma membrane"/>
    <property type="evidence" value="ECO:0007669"/>
    <property type="project" value="UniProtKB-SubCell"/>
</dbReference>
<dbReference type="Pfam" id="PF04143">
    <property type="entry name" value="Sulf_transp"/>
    <property type="match status" value="1"/>
</dbReference>
<keyword evidence="5 9" id="KW-0812">Transmembrane</keyword>
<evidence type="ECO:0000256" key="2">
    <source>
        <dbReference type="ARBA" id="ARBA00022448"/>
    </source>
</evidence>
<keyword evidence="7 9" id="KW-0472">Membrane</keyword>
<keyword evidence="4" id="KW-0997">Cell inner membrane</keyword>
<comment type="subcellular location">
    <subcellularLocation>
        <location evidence="1">Cell inner membrane</location>
        <topology evidence="1">Multi-pass membrane protein</topology>
    </subcellularLocation>
</comment>
<feature type="transmembrane region" description="Helical" evidence="9">
    <location>
        <begin position="6"/>
        <end position="27"/>
    </location>
</feature>
<evidence type="ECO:0000256" key="1">
    <source>
        <dbReference type="ARBA" id="ARBA00004429"/>
    </source>
</evidence>
<evidence type="ECO:0000256" key="8">
    <source>
        <dbReference type="ARBA" id="ARBA00035655"/>
    </source>
</evidence>
<dbReference type="InterPro" id="IPR007272">
    <property type="entry name" value="Sulf_transp_TsuA/YedE"/>
</dbReference>
<feature type="transmembrane region" description="Helical" evidence="9">
    <location>
        <begin position="118"/>
        <end position="139"/>
    </location>
</feature>
<evidence type="ECO:0000256" key="3">
    <source>
        <dbReference type="ARBA" id="ARBA00022475"/>
    </source>
</evidence>
<sequence length="143" mass="15530">MENFTPYSALTGGILIGLAATLLLLFNGRIAGISGIMSGLIKAERTELFWRLAFLIGIMMGAFLFHQIKPDFYQPRENFPVWLLAFGGFLVGFGTRMGNGCTSGHAVCGIARFSVRSIAATITFMATGFLTVYIMRHVLGVLA</sequence>
<evidence type="ECO:0000256" key="9">
    <source>
        <dbReference type="SAM" id="Phobius"/>
    </source>
</evidence>
<gene>
    <name evidence="10" type="ORF">CRENPOLYSF1_200032</name>
</gene>
<keyword evidence="2" id="KW-0813">Transport</keyword>
<organism evidence="10 11">
    <name type="scientific">Crenothrix polyspora</name>
    <dbReference type="NCBI Taxonomy" id="360316"/>
    <lineage>
        <taxon>Bacteria</taxon>
        <taxon>Pseudomonadati</taxon>
        <taxon>Pseudomonadota</taxon>
        <taxon>Gammaproteobacteria</taxon>
        <taxon>Methylococcales</taxon>
        <taxon>Crenotrichaceae</taxon>
        <taxon>Crenothrix</taxon>
    </lineage>
</organism>
<evidence type="ECO:0000256" key="4">
    <source>
        <dbReference type="ARBA" id="ARBA00022519"/>
    </source>
</evidence>
<evidence type="ECO:0000256" key="7">
    <source>
        <dbReference type="ARBA" id="ARBA00023136"/>
    </source>
</evidence>
<proteinExistence type="inferred from homology"/>
<protein>
    <submittedName>
        <fullName evidence="10">Uncharacterized protein</fullName>
    </submittedName>
</protein>
<name>A0A1R4H5X6_9GAMM</name>
<keyword evidence="11" id="KW-1185">Reference proteome</keyword>
<dbReference type="AlphaFoldDB" id="A0A1R4H5X6"/>
<dbReference type="RefSeq" id="WP_087143056.1">
    <property type="nucleotide sequence ID" value="NZ_FUKI01000094.1"/>
</dbReference>
<dbReference type="PANTHER" id="PTHR30574:SF1">
    <property type="entry name" value="SULPHUR TRANSPORT DOMAIN-CONTAINING PROTEIN"/>
    <property type="match status" value="1"/>
</dbReference>
<accession>A0A1R4H5X6</accession>
<evidence type="ECO:0000256" key="5">
    <source>
        <dbReference type="ARBA" id="ARBA00022692"/>
    </source>
</evidence>
<dbReference type="EMBL" id="FUKI01000094">
    <property type="protein sequence ID" value="SJM91675.1"/>
    <property type="molecule type" value="Genomic_DNA"/>
</dbReference>
<evidence type="ECO:0000256" key="6">
    <source>
        <dbReference type="ARBA" id="ARBA00022989"/>
    </source>
</evidence>
<evidence type="ECO:0000313" key="10">
    <source>
        <dbReference type="EMBL" id="SJM91675.1"/>
    </source>
</evidence>
<dbReference type="PANTHER" id="PTHR30574">
    <property type="entry name" value="INNER MEMBRANE PROTEIN YEDE"/>
    <property type="match status" value="1"/>
</dbReference>
<keyword evidence="3" id="KW-1003">Cell membrane</keyword>
<dbReference type="Proteomes" id="UP000195667">
    <property type="component" value="Unassembled WGS sequence"/>
</dbReference>